<protein>
    <submittedName>
        <fullName evidence="3">Uncharacterized protein</fullName>
    </submittedName>
</protein>
<organism evidence="3 4">
    <name type="scientific">Candidatus Desulfatibia vada</name>
    <dbReference type="NCBI Taxonomy" id="2841696"/>
    <lineage>
        <taxon>Bacteria</taxon>
        <taxon>Pseudomonadati</taxon>
        <taxon>Thermodesulfobacteriota</taxon>
        <taxon>Desulfobacteria</taxon>
        <taxon>Desulfobacterales</taxon>
        <taxon>Desulfobacterales incertae sedis</taxon>
        <taxon>Candidatus Desulfatibia</taxon>
    </lineage>
</organism>
<evidence type="ECO:0000256" key="2">
    <source>
        <dbReference type="SAM" id="MobiDB-lite"/>
    </source>
</evidence>
<accession>A0A8J6P561</accession>
<comment type="caution">
    <text evidence="3">The sequence shown here is derived from an EMBL/GenBank/DDBJ whole genome shotgun (WGS) entry which is preliminary data.</text>
</comment>
<feature type="coiled-coil region" evidence="1">
    <location>
        <begin position="54"/>
        <end position="95"/>
    </location>
</feature>
<evidence type="ECO:0000313" key="3">
    <source>
        <dbReference type="EMBL" id="MBC8432375.1"/>
    </source>
</evidence>
<proteinExistence type="predicted"/>
<dbReference type="EMBL" id="JACNIG010000220">
    <property type="protein sequence ID" value="MBC8432375.1"/>
    <property type="molecule type" value="Genomic_DNA"/>
</dbReference>
<gene>
    <name evidence="3" type="ORF">H8D96_10695</name>
</gene>
<name>A0A8J6P561_9BACT</name>
<evidence type="ECO:0000256" key="1">
    <source>
        <dbReference type="SAM" id="Coils"/>
    </source>
</evidence>
<sequence length="320" mass="35915">MKKGLKLTMIIWTVAGVLTTGPVLSGWVLPASCSSAYAANQMMVDRPGDLLEIAENLTQNILTAQQVRDQILQKIQERSQKIKAIDQQLDNLNLTKDQRYTLWAQRNNIKREATNYRRKALAVVRKQMTNVFDALGKMRSKLEELKDDEKMVDPEVTTTFNKYFQVSAKLIKNSISGVKGADPRTVAMLATLERSLVVSQKNSDFLVKAIDKIKSFQKVVALYDARLSSLDNGLKMNGEELDSKKKILTVKTVIESTTDFMEKLDIEDMEANLIDDLESDSDDDLLEFSTDENKPRPISGGSTRKLLDRFSSGNALSNSL</sequence>
<dbReference type="AlphaFoldDB" id="A0A8J6P561"/>
<feature type="region of interest" description="Disordered" evidence="2">
    <location>
        <begin position="284"/>
        <end position="306"/>
    </location>
</feature>
<reference evidence="3 4" key="1">
    <citation type="submission" date="2020-08" db="EMBL/GenBank/DDBJ databases">
        <title>Bridging the membrane lipid divide: bacteria of the FCB group superphylum have the potential to synthesize archaeal ether lipids.</title>
        <authorList>
            <person name="Villanueva L."/>
            <person name="Von Meijenfeldt F.A.B."/>
            <person name="Westbye A.B."/>
            <person name="Yadav S."/>
            <person name="Hopmans E.C."/>
            <person name="Dutilh B.E."/>
            <person name="Sinninghe Damste J.S."/>
        </authorList>
    </citation>
    <scope>NUCLEOTIDE SEQUENCE [LARGE SCALE GENOMIC DNA]</scope>
    <source>
        <strain evidence="3">NIOZ-UU17</strain>
    </source>
</reference>
<dbReference type="Proteomes" id="UP000605201">
    <property type="component" value="Unassembled WGS sequence"/>
</dbReference>
<evidence type="ECO:0000313" key="4">
    <source>
        <dbReference type="Proteomes" id="UP000605201"/>
    </source>
</evidence>
<keyword evidence="1" id="KW-0175">Coiled coil</keyword>